<sequence>MSEAVQTNEAAQTLDGWYCLHDFRRMDWPSWKLLSSDEREKAISEFLGFLEKWDVVKHNREGDYALYSIVGQKADFMMMLLRPTMQELNEIENAFNKTTFADYTIPTYSYVSVVELSNYMPQKDVDPETDPYIQSRLKPELPQWDHVCFYPMDKRRENDSNWYMLSMEERRKLMYSHGMIGRKYSGKVKQIISGSVGFDNWEWGVTLFAHDVLQFKKIIYEMRFDEASARYAEFGEFFVGNILKKENLAKFLAV</sequence>
<dbReference type="RefSeq" id="WP_116555856.1">
    <property type="nucleotide sequence ID" value="NZ_QCZG01000043.1"/>
</dbReference>
<dbReference type="PANTHER" id="PTHR36843:SF1">
    <property type="entry name" value="COPROHEME DECARBOXYLASE"/>
    <property type="match status" value="1"/>
</dbReference>
<feature type="binding site" evidence="12">
    <location>
        <position position="190"/>
    </location>
    <ligand>
        <name>Fe-coproporphyrin III</name>
        <dbReference type="ChEBI" id="CHEBI:68438"/>
    </ligand>
</feature>
<dbReference type="Proteomes" id="UP000245998">
    <property type="component" value="Unassembled WGS sequence"/>
</dbReference>
<comment type="catalytic activity">
    <reaction evidence="12">
        <text>Fe-coproporphyrin III + H2O2 + H(+) = harderoheme III + CO2 + 2 H2O</text>
        <dbReference type="Rhea" id="RHEA:57940"/>
        <dbReference type="ChEBI" id="CHEBI:15377"/>
        <dbReference type="ChEBI" id="CHEBI:15378"/>
        <dbReference type="ChEBI" id="CHEBI:16240"/>
        <dbReference type="ChEBI" id="CHEBI:16526"/>
        <dbReference type="ChEBI" id="CHEBI:68438"/>
        <dbReference type="ChEBI" id="CHEBI:142463"/>
    </reaction>
</comment>
<dbReference type="HAMAP" id="MF_01442">
    <property type="entry name" value="Coproheme_decarbox_1"/>
    <property type="match status" value="1"/>
</dbReference>
<organism evidence="13 14">
    <name type="scientific">Pueribacillus theae</name>
    <dbReference type="NCBI Taxonomy" id="2171751"/>
    <lineage>
        <taxon>Bacteria</taxon>
        <taxon>Bacillati</taxon>
        <taxon>Bacillota</taxon>
        <taxon>Bacilli</taxon>
        <taxon>Bacillales</taxon>
        <taxon>Bacillaceae</taxon>
        <taxon>Pueribacillus</taxon>
    </lineage>
</organism>
<evidence type="ECO:0000256" key="11">
    <source>
        <dbReference type="ARBA" id="ARBA00050019"/>
    </source>
</evidence>
<keyword evidence="7 12" id="KW-0350">Heme biosynthesis</keyword>
<comment type="catalytic activity">
    <reaction evidence="10">
        <text>Fe-coproporphyrin III + 2 H2O2 + 2 H(+) = heme b + 2 CO2 + 4 H2O</text>
        <dbReference type="Rhea" id="RHEA:56516"/>
        <dbReference type="ChEBI" id="CHEBI:15377"/>
        <dbReference type="ChEBI" id="CHEBI:15378"/>
        <dbReference type="ChEBI" id="CHEBI:16240"/>
        <dbReference type="ChEBI" id="CHEBI:16526"/>
        <dbReference type="ChEBI" id="CHEBI:60344"/>
        <dbReference type="ChEBI" id="CHEBI:68438"/>
        <dbReference type="EC" id="1.3.98.5"/>
    </reaction>
    <physiologicalReaction direction="left-to-right" evidence="10">
        <dbReference type="Rhea" id="RHEA:56517"/>
    </physiologicalReaction>
</comment>
<evidence type="ECO:0000256" key="12">
    <source>
        <dbReference type="HAMAP-Rule" id="MF_01442"/>
    </source>
</evidence>
<evidence type="ECO:0000256" key="8">
    <source>
        <dbReference type="ARBA" id="ARBA00029882"/>
    </source>
</evidence>
<dbReference type="GO" id="GO:0020037">
    <property type="term" value="F:heme binding"/>
    <property type="evidence" value="ECO:0007669"/>
    <property type="project" value="InterPro"/>
</dbReference>
<evidence type="ECO:0000256" key="1">
    <source>
        <dbReference type="ARBA" id="ARBA00009276"/>
    </source>
</evidence>
<comment type="pathway">
    <text evidence="12">Porphyrin-containing compound metabolism; protoheme biosynthesis.</text>
</comment>
<comment type="cofactor">
    <cofactor evidence="12">
        <name>Fe-coproporphyrin III</name>
        <dbReference type="ChEBI" id="CHEBI:68438"/>
    </cofactor>
    <text evidence="12">Fe-coproporphyrin III acts as both substrate and redox cofactor.</text>
</comment>
<evidence type="ECO:0000256" key="2">
    <source>
        <dbReference type="ARBA" id="ARBA00014413"/>
    </source>
</evidence>
<dbReference type="GO" id="GO:0004601">
    <property type="term" value="F:peroxidase activity"/>
    <property type="evidence" value="ECO:0007669"/>
    <property type="project" value="UniProtKB-KW"/>
</dbReference>
<accession>A0A2U1JSM4</accession>
<dbReference type="PANTHER" id="PTHR36843">
    <property type="entry name" value="HEME-DEPENDENT PEROXIDASE YWFI-RELATED"/>
    <property type="match status" value="1"/>
</dbReference>
<dbReference type="InterPro" id="IPR010644">
    <property type="entry name" value="ChdC/CLD"/>
</dbReference>
<feature type="active site" evidence="12">
    <location>
        <position position="150"/>
    </location>
</feature>
<dbReference type="EC" id="1.3.98.5" evidence="11 12"/>
<feature type="binding site" evidence="12">
    <location>
        <position position="136"/>
    </location>
    <ligand>
        <name>Fe-coproporphyrin III</name>
        <dbReference type="ChEBI" id="CHEBI:68438"/>
    </ligand>
</feature>
<keyword evidence="5 12" id="KW-0560">Oxidoreductase</keyword>
<feature type="binding site" evidence="12">
    <location>
        <begin position="150"/>
        <end position="154"/>
    </location>
    <ligand>
        <name>Fe-coproporphyrin III</name>
        <dbReference type="ChEBI" id="CHEBI:68438"/>
    </ligand>
</feature>
<keyword evidence="4 12" id="KW-0479">Metal-binding</keyword>
<proteinExistence type="inferred from homology"/>
<dbReference type="InterPro" id="IPR031332">
    <property type="entry name" value="CHDC"/>
</dbReference>
<comment type="similarity">
    <text evidence="1 12">Belongs to the ChdC family. Type 1 subfamily.</text>
</comment>
<dbReference type="GO" id="GO:0006785">
    <property type="term" value="P:heme B biosynthetic process"/>
    <property type="evidence" value="ECO:0007669"/>
    <property type="project" value="UniProtKB-UniRule"/>
</dbReference>
<dbReference type="OrthoDB" id="9773646at2"/>
<keyword evidence="13" id="KW-0575">Peroxidase</keyword>
<dbReference type="EMBL" id="QCZG01000043">
    <property type="protein sequence ID" value="PWA08015.1"/>
    <property type="molecule type" value="Genomic_DNA"/>
</dbReference>
<reference evidence="13 14" key="1">
    <citation type="submission" date="2018-04" db="EMBL/GenBank/DDBJ databases">
        <title>Camelliibacillus theae gen. nov., sp. nov., isolated from Pu'er tea.</title>
        <authorList>
            <person name="Niu L."/>
        </authorList>
    </citation>
    <scope>NUCLEOTIDE SEQUENCE [LARGE SCALE GENOMIC DNA]</scope>
    <source>
        <strain evidence="13 14">T8</strain>
    </source>
</reference>
<dbReference type="NCBIfam" id="NF008913">
    <property type="entry name" value="PRK12276.1"/>
    <property type="match status" value="1"/>
</dbReference>
<evidence type="ECO:0000313" key="13">
    <source>
        <dbReference type="EMBL" id="PWA08015.1"/>
    </source>
</evidence>
<name>A0A2U1JSM4_9BACI</name>
<dbReference type="Gene3D" id="3.30.70.1030">
    <property type="entry name" value="Apc35880, domain 1"/>
    <property type="match status" value="2"/>
</dbReference>
<evidence type="ECO:0000256" key="5">
    <source>
        <dbReference type="ARBA" id="ARBA00023002"/>
    </source>
</evidence>
<dbReference type="GO" id="GO:0046872">
    <property type="term" value="F:metal ion binding"/>
    <property type="evidence" value="ECO:0007669"/>
    <property type="project" value="UniProtKB-KW"/>
</dbReference>
<evidence type="ECO:0000256" key="4">
    <source>
        <dbReference type="ARBA" id="ARBA00022723"/>
    </source>
</evidence>
<dbReference type="GO" id="GO:0016634">
    <property type="term" value="F:oxidoreductase activity, acting on the CH-CH group of donors, oxygen as acceptor"/>
    <property type="evidence" value="ECO:0007669"/>
    <property type="project" value="UniProtKB-UniRule"/>
</dbReference>
<keyword evidence="14" id="KW-1185">Reference proteome</keyword>
<keyword evidence="3 12" id="KW-0349">Heme</keyword>
<evidence type="ECO:0000256" key="6">
    <source>
        <dbReference type="ARBA" id="ARBA00023004"/>
    </source>
</evidence>
<dbReference type="AlphaFoldDB" id="A0A2U1JSM4"/>
<dbReference type="Pfam" id="PF06778">
    <property type="entry name" value="Chlor_dismutase"/>
    <property type="match status" value="1"/>
</dbReference>
<evidence type="ECO:0000256" key="10">
    <source>
        <dbReference type="ARBA" id="ARBA00049896"/>
    </source>
</evidence>
<dbReference type="SUPFAM" id="SSF54909">
    <property type="entry name" value="Dimeric alpha+beta barrel"/>
    <property type="match status" value="1"/>
</dbReference>
<feature type="binding site" evidence="12">
    <location>
        <position position="228"/>
    </location>
    <ligand>
        <name>Fe-coproporphyrin III</name>
        <dbReference type="ChEBI" id="CHEBI:68438"/>
    </ligand>
</feature>
<evidence type="ECO:0000256" key="9">
    <source>
        <dbReference type="ARBA" id="ARBA00030236"/>
    </source>
</evidence>
<keyword evidence="6 12" id="KW-0408">Iron</keyword>
<dbReference type="InterPro" id="IPR011008">
    <property type="entry name" value="Dimeric_a/b-barrel"/>
</dbReference>
<comment type="catalytic activity">
    <reaction evidence="12">
        <text>harderoheme III + H2O2 + H(+) = heme b + CO2 + 2 H2O</text>
        <dbReference type="Rhea" id="RHEA:57944"/>
        <dbReference type="ChEBI" id="CHEBI:15377"/>
        <dbReference type="ChEBI" id="CHEBI:15378"/>
        <dbReference type="ChEBI" id="CHEBI:16240"/>
        <dbReference type="ChEBI" id="CHEBI:16526"/>
        <dbReference type="ChEBI" id="CHEBI:60344"/>
        <dbReference type="ChEBI" id="CHEBI:142463"/>
    </reaction>
</comment>
<protein>
    <recommendedName>
        <fullName evidence="2 12">Coproheme decarboxylase</fullName>
        <ecNumber evidence="11 12">1.3.98.5</ecNumber>
    </recommendedName>
    <alternativeName>
        <fullName evidence="8 12">Coproheme III oxidative decarboxylase</fullName>
    </alternativeName>
    <alternativeName>
        <fullName evidence="9 12">Hydrogen peroxide-dependent heme synthase</fullName>
    </alternativeName>
</protein>
<comment type="caution">
    <text evidence="13">The sequence shown here is derived from an EMBL/GenBank/DDBJ whole genome shotgun (WGS) entry which is preliminary data.</text>
</comment>
<evidence type="ECO:0000313" key="14">
    <source>
        <dbReference type="Proteomes" id="UP000245998"/>
    </source>
</evidence>
<evidence type="ECO:0000256" key="3">
    <source>
        <dbReference type="ARBA" id="ARBA00022617"/>
    </source>
</evidence>
<evidence type="ECO:0000256" key="7">
    <source>
        <dbReference type="ARBA" id="ARBA00023133"/>
    </source>
</evidence>
<comment type="function">
    <text evidence="12">Involved in coproporphyrin-dependent heme b biosynthesis. Catalyzes the decarboxylation of Fe-coproporphyrin III (coproheme) to heme b (protoheme IX), the last step of the pathway. The reaction occurs in a stepwise manner with a three-propionate intermediate.</text>
</comment>
<feature type="binding site" description="axial binding residue" evidence="12">
    <location>
        <position position="177"/>
    </location>
    <ligand>
        <name>Fe-coproporphyrin III</name>
        <dbReference type="ChEBI" id="CHEBI:68438"/>
    </ligand>
    <ligandPart>
        <name>Fe</name>
        <dbReference type="ChEBI" id="CHEBI:18248"/>
    </ligandPart>
</feature>
<gene>
    <name evidence="12" type="primary">chdC</name>
    <name evidence="13" type="ORF">DCC39_15735</name>
</gene>